<evidence type="ECO:0000256" key="5">
    <source>
        <dbReference type="ARBA" id="ARBA00022989"/>
    </source>
</evidence>
<evidence type="ECO:0000256" key="2">
    <source>
        <dbReference type="ARBA" id="ARBA00022448"/>
    </source>
</evidence>
<evidence type="ECO:0000256" key="4">
    <source>
        <dbReference type="ARBA" id="ARBA00022692"/>
    </source>
</evidence>
<dbReference type="InterPro" id="IPR051393">
    <property type="entry name" value="ABC_transporter_permease"/>
</dbReference>
<protein>
    <submittedName>
        <fullName evidence="9">ABC-type sugar transport system permease subunit</fullName>
    </submittedName>
</protein>
<dbReference type="GO" id="GO:0055085">
    <property type="term" value="P:transmembrane transport"/>
    <property type="evidence" value="ECO:0007669"/>
    <property type="project" value="InterPro"/>
</dbReference>
<name>A0A7X5VAY0_9ACTN</name>
<dbReference type="PROSITE" id="PS50928">
    <property type="entry name" value="ABC_TM1"/>
    <property type="match status" value="1"/>
</dbReference>
<evidence type="ECO:0000313" key="9">
    <source>
        <dbReference type="EMBL" id="NIK57172.1"/>
    </source>
</evidence>
<reference evidence="9 10" key="1">
    <citation type="submission" date="2020-03" db="EMBL/GenBank/DDBJ databases">
        <title>Sequencing the genomes of 1000 actinobacteria strains.</title>
        <authorList>
            <person name="Klenk H.-P."/>
        </authorList>
    </citation>
    <scope>NUCLEOTIDE SEQUENCE [LARGE SCALE GENOMIC DNA]</scope>
    <source>
        <strain evidence="9 10">DSM 45490</strain>
    </source>
</reference>
<evidence type="ECO:0000313" key="10">
    <source>
        <dbReference type="Proteomes" id="UP000555407"/>
    </source>
</evidence>
<feature type="transmembrane region" description="Helical" evidence="7">
    <location>
        <begin position="205"/>
        <end position="226"/>
    </location>
</feature>
<evidence type="ECO:0000256" key="6">
    <source>
        <dbReference type="ARBA" id="ARBA00023136"/>
    </source>
</evidence>
<comment type="similarity">
    <text evidence="7">Belongs to the binding-protein-dependent transport system permease family.</text>
</comment>
<feature type="transmembrane region" description="Helical" evidence="7">
    <location>
        <begin position="108"/>
        <end position="128"/>
    </location>
</feature>
<keyword evidence="3" id="KW-1003">Cell membrane</keyword>
<proteinExistence type="inferred from homology"/>
<keyword evidence="10" id="KW-1185">Reference proteome</keyword>
<dbReference type="CDD" id="cd06261">
    <property type="entry name" value="TM_PBP2"/>
    <property type="match status" value="1"/>
</dbReference>
<dbReference type="PANTHER" id="PTHR30193:SF1">
    <property type="entry name" value="ABC TRANSPORTER PERMEASE PROTEIN YESP-RELATED"/>
    <property type="match status" value="1"/>
</dbReference>
<keyword evidence="6 7" id="KW-0472">Membrane</keyword>
<evidence type="ECO:0000256" key="3">
    <source>
        <dbReference type="ARBA" id="ARBA00022475"/>
    </source>
</evidence>
<sequence>MRMTKRRRDTILGYCFISPAIIGLLLFVAYPMVTSLYHSFTEWNGLTPAKWVGLENYKFLFTSDPTFWPSLRVTVLWVVISVPATLLAGLALAVVVNRSIRGVKVFRTIFYLPVVLPAVAVLTLWKYIYDPTYGLANQILGFLHLPTSLWLGDAHVALPAILIVGVWSVGGTMMIFLAGLQAVPDEIQEAAKVDGANAFRRFTRITLPMIGPIMMLQLMLAMNAAFQTFNQVAILTKGGPGHSTNLLMYKIYNDGFADFITSPQLGYATAEVWVLFVIVMLVTVVMLRLTRNRVYQGEGS</sequence>
<feature type="transmembrane region" description="Helical" evidence="7">
    <location>
        <begin position="156"/>
        <end position="184"/>
    </location>
</feature>
<feature type="domain" description="ABC transmembrane type-1" evidence="8">
    <location>
        <begin position="71"/>
        <end position="286"/>
    </location>
</feature>
<evidence type="ECO:0000259" key="8">
    <source>
        <dbReference type="PROSITE" id="PS50928"/>
    </source>
</evidence>
<organism evidence="9 10">
    <name type="scientific">Kribbella shirazensis</name>
    <dbReference type="NCBI Taxonomy" id="1105143"/>
    <lineage>
        <taxon>Bacteria</taxon>
        <taxon>Bacillati</taxon>
        <taxon>Actinomycetota</taxon>
        <taxon>Actinomycetes</taxon>
        <taxon>Propionibacteriales</taxon>
        <taxon>Kribbellaceae</taxon>
        <taxon>Kribbella</taxon>
    </lineage>
</organism>
<dbReference type="Proteomes" id="UP000555407">
    <property type="component" value="Unassembled WGS sequence"/>
</dbReference>
<accession>A0A7X5VAY0</accession>
<dbReference type="AlphaFoldDB" id="A0A7X5VAY0"/>
<dbReference type="RefSeq" id="WP_167207071.1">
    <property type="nucleotide sequence ID" value="NZ_JAASRO010000001.1"/>
</dbReference>
<gene>
    <name evidence="9" type="ORF">BJY22_002889</name>
</gene>
<keyword evidence="9" id="KW-0762">Sugar transport</keyword>
<dbReference type="EMBL" id="JAASRO010000001">
    <property type="protein sequence ID" value="NIK57172.1"/>
    <property type="molecule type" value="Genomic_DNA"/>
</dbReference>
<keyword evidence="2 7" id="KW-0813">Transport</keyword>
<dbReference type="Pfam" id="PF00528">
    <property type="entry name" value="BPD_transp_1"/>
    <property type="match status" value="1"/>
</dbReference>
<dbReference type="Gene3D" id="1.10.3720.10">
    <property type="entry name" value="MetI-like"/>
    <property type="match status" value="1"/>
</dbReference>
<comment type="subcellular location">
    <subcellularLocation>
        <location evidence="1 7">Cell membrane</location>
        <topology evidence="1 7">Multi-pass membrane protein</topology>
    </subcellularLocation>
</comment>
<dbReference type="GO" id="GO:0005886">
    <property type="term" value="C:plasma membrane"/>
    <property type="evidence" value="ECO:0007669"/>
    <property type="project" value="UniProtKB-SubCell"/>
</dbReference>
<dbReference type="InterPro" id="IPR000515">
    <property type="entry name" value="MetI-like"/>
</dbReference>
<feature type="transmembrane region" description="Helical" evidence="7">
    <location>
        <begin position="12"/>
        <end position="33"/>
    </location>
</feature>
<keyword evidence="5 7" id="KW-1133">Transmembrane helix</keyword>
<dbReference type="SUPFAM" id="SSF160964">
    <property type="entry name" value="MalF N-terminal region-like"/>
    <property type="match status" value="1"/>
</dbReference>
<dbReference type="InterPro" id="IPR035906">
    <property type="entry name" value="MetI-like_sf"/>
</dbReference>
<evidence type="ECO:0000256" key="7">
    <source>
        <dbReference type="RuleBase" id="RU363032"/>
    </source>
</evidence>
<evidence type="ECO:0000256" key="1">
    <source>
        <dbReference type="ARBA" id="ARBA00004651"/>
    </source>
</evidence>
<comment type="caution">
    <text evidence="9">The sequence shown here is derived from an EMBL/GenBank/DDBJ whole genome shotgun (WGS) entry which is preliminary data.</text>
</comment>
<dbReference type="PANTHER" id="PTHR30193">
    <property type="entry name" value="ABC TRANSPORTER PERMEASE PROTEIN"/>
    <property type="match status" value="1"/>
</dbReference>
<feature type="transmembrane region" description="Helical" evidence="7">
    <location>
        <begin position="272"/>
        <end position="290"/>
    </location>
</feature>
<feature type="transmembrane region" description="Helical" evidence="7">
    <location>
        <begin position="75"/>
        <end position="96"/>
    </location>
</feature>
<dbReference type="SUPFAM" id="SSF161098">
    <property type="entry name" value="MetI-like"/>
    <property type="match status" value="1"/>
</dbReference>
<keyword evidence="4 7" id="KW-0812">Transmembrane</keyword>